<evidence type="ECO:0000256" key="14">
    <source>
        <dbReference type="PROSITE-ProRule" id="PRU01011"/>
    </source>
</evidence>
<evidence type="ECO:0000256" key="15">
    <source>
        <dbReference type="SAM" id="MobiDB-lite"/>
    </source>
</evidence>
<evidence type="ECO:0000256" key="13">
    <source>
        <dbReference type="PIRSR" id="PIRSR621190-4"/>
    </source>
</evidence>
<reference evidence="20" key="2">
    <citation type="submission" date="2025-05" db="UniProtKB">
        <authorList>
            <consortium name="Ensembl"/>
        </authorList>
    </citation>
    <scope>IDENTIFICATION</scope>
</reference>
<dbReference type="Proteomes" id="UP000694621">
    <property type="component" value="Unplaced"/>
</dbReference>
<keyword evidence="6 11" id="KW-0862">Zinc</keyword>
<dbReference type="FunFam" id="2.110.10.10:FF:000018">
    <property type="entry name" value="Matrix metallopeptidase 25b"/>
    <property type="match status" value="1"/>
</dbReference>
<dbReference type="Proteomes" id="UP000752171">
    <property type="component" value="Unassembled WGS sequence"/>
</dbReference>
<feature type="binding site" evidence="12">
    <location>
        <position position="217"/>
    </location>
    <ligand>
        <name>Ca(2+)</name>
        <dbReference type="ChEBI" id="CHEBI:29108"/>
        <label>3</label>
    </ligand>
</feature>
<dbReference type="Gene3D" id="2.110.10.10">
    <property type="entry name" value="Hemopexin-like domain"/>
    <property type="match status" value="1"/>
</dbReference>
<evidence type="ECO:0000256" key="11">
    <source>
        <dbReference type="PIRSR" id="PIRSR001191-2"/>
    </source>
</evidence>
<feature type="transmembrane region" description="Helical" evidence="16">
    <location>
        <begin position="551"/>
        <end position="575"/>
    </location>
</feature>
<dbReference type="PRINTS" id="PR00138">
    <property type="entry name" value="MATRIXIN"/>
</dbReference>
<feature type="binding site" evidence="11">
    <location>
        <position position="240"/>
    </location>
    <ligand>
        <name>Zn(2+)</name>
        <dbReference type="ChEBI" id="CHEBI:29105"/>
        <label>2</label>
        <note>catalytic</note>
    </ligand>
</feature>
<keyword evidence="3 11" id="KW-0479">Metal-binding</keyword>
<protein>
    <submittedName>
        <fullName evidence="19 20">Matrix metalloproteinase-25</fullName>
    </submittedName>
</protein>
<organism evidence="20 21">
    <name type="scientific">Astyanax mexicanus</name>
    <name type="common">Blind cave fish</name>
    <name type="synonym">Astyanax fasciatus mexicanus</name>
    <dbReference type="NCBI Taxonomy" id="7994"/>
    <lineage>
        <taxon>Eukaryota</taxon>
        <taxon>Metazoa</taxon>
        <taxon>Chordata</taxon>
        <taxon>Craniata</taxon>
        <taxon>Vertebrata</taxon>
        <taxon>Euteleostomi</taxon>
        <taxon>Actinopterygii</taxon>
        <taxon>Neopterygii</taxon>
        <taxon>Teleostei</taxon>
        <taxon>Ostariophysi</taxon>
        <taxon>Characiformes</taxon>
        <taxon>Characoidei</taxon>
        <taxon>Acestrorhamphidae</taxon>
        <taxon>Acestrorhamphinae</taxon>
        <taxon>Astyanax</taxon>
    </lineage>
</organism>
<dbReference type="CDD" id="cd04278">
    <property type="entry name" value="ZnMc_MMP"/>
    <property type="match status" value="1"/>
</dbReference>
<dbReference type="GO" id="GO:0030198">
    <property type="term" value="P:extracellular matrix organization"/>
    <property type="evidence" value="ECO:0007669"/>
    <property type="project" value="TreeGrafter"/>
</dbReference>
<dbReference type="CDD" id="cd00094">
    <property type="entry name" value="HX"/>
    <property type="match status" value="1"/>
</dbReference>
<evidence type="ECO:0000259" key="18">
    <source>
        <dbReference type="SMART" id="SM00235"/>
    </source>
</evidence>
<feature type="binding site" evidence="12">
    <location>
        <position position="378"/>
    </location>
    <ligand>
        <name>Ca(2+)</name>
        <dbReference type="ChEBI" id="CHEBI:29108"/>
        <label>4</label>
    </ligand>
</feature>
<sequence>MIAAALCIALLTGASCSPAPDQHARGVDWLIRYGYLPPSDSPVGRLQTKEGIERAVREMQHFAGLKETGQLDSTTLALMGTPRCSLPDILNPEDLKMKKKRRNMRKTRYSLSGMKWDKTDLTWSVESYPSLSRSPSLSPALVELIFSYALKAWSDVAPLSFTRLSSPSPQARPPRADIKINFTSGFHEDAYPFDGRGGTLAHAFFPEIGDIHFDDEENWSYGAPGKSTDLFTVAVHEFGHALGLAHSSSRHSIMRPYYTGAVADIPTYTLPADDRLGIQTLYGLRKDQTPHPSVDSPIPNLPRPPSTPPPPATTHPEPPFLDRCQGGYDAVANIRGELFFFRGQYFWRVHHSGSLVSFIPVLIHSFWIGLPPEIVKIDAAYERSDGHIVFFIGNQFWAFKDRTALPGYPRPLTEWRLRNSAGDAPRHVDAVFVWPHNGRTYVFSGGEYWRFDEVDSDRKPEAGYPKPASVWGVTSDPDDVVGMRDGDTYFFKGSSYWVLKKGRLDEDTAAAKSIASDLMKCDDFLISTHKPKMPSSKDRKCVCNTSGTASVLSSLLLIILVATVDLFYISIYIPFTDV</sequence>
<keyword evidence="2" id="KW-0645">Protease</keyword>
<evidence type="ECO:0000256" key="5">
    <source>
        <dbReference type="ARBA" id="ARBA00022801"/>
    </source>
</evidence>
<keyword evidence="16" id="KW-0812">Transmembrane</keyword>
<feature type="binding site" evidence="12">
    <location>
        <position position="254"/>
    </location>
    <ligand>
        <name>Zn(2+)</name>
        <dbReference type="ChEBI" id="CHEBI:29105"/>
        <label>2</label>
        <note>catalytic</note>
    </ligand>
</feature>
<dbReference type="Pfam" id="PF01471">
    <property type="entry name" value="PG_binding_1"/>
    <property type="match status" value="1"/>
</dbReference>
<feature type="binding site" evidence="12">
    <location>
        <position position="212"/>
    </location>
    <ligand>
        <name>Zn(2+)</name>
        <dbReference type="ChEBI" id="CHEBI:29105"/>
        <label>1</label>
    </ligand>
</feature>
<keyword evidence="5" id="KW-0378">Hydrolase</keyword>
<feature type="repeat" description="Hemopexin" evidence="14">
    <location>
        <begin position="321"/>
        <end position="370"/>
    </location>
</feature>
<dbReference type="OrthoDB" id="406838at2759"/>
<dbReference type="GO" id="GO:0030574">
    <property type="term" value="P:collagen catabolic process"/>
    <property type="evidence" value="ECO:0007669"/>
    <property type="project" value="TreeGrafter"/>
</dbReference>
<evidence type="ECO:0000313" key="19">
    <source>
        <dbReference type="EMBL" id="KAG9264130.1"/>
    </source>
</evidence>
<feature type="repeat" description="Hemopexin" evidence="14">
    <location>
        <begin position="425"/>
        <end position="475"/>
    </location>
</feature>
<evidence type="ECO:0000313" key="22">
    <source>
        <dbReference type="Proteomes" id="UP000752171"/>
    </source>
</evidence>
<dbReference type="GO" id="GO:0031012">
    <property type="term" value="C:extracellular matrix"/>
    <property type="evidence" value="ECO:0007669"/>
    <property type="project" value="InterPro"/>
</dbReference>
<feature type="binding site" evidence="12">
    <location>
        <position position="329"/>
    </location>
    <ligand>
        <name>Ca(2+)</name>
        <dbReference type="ChEBI" id="CHEBI:29108"/>
        <label>4</label>
    </ligand>
</feature>
<dbReference type="PANTHER" id="PTHR10201">
    <property type="entry name" value="MATRIX METALLOPROTEINASE"/>
    <property type="match status" value="1"/>
</dbReference>
<feature type="binding site" evidence="12">
    <location>
        <position position="194"/>
    </location>
    <ligand>
        <name>Ca(2+)</name>
        <dbReference type="ChEBI" id="CHEBI:29108"/>
        <label>3</label>
    </ligand>
</feature>
<dbReference type="InterPro" id="IPR018487">
    <property type="entry name" value="Hemopexin-like_repeat"/>
</dbReference>
<keyword evidence="9" id="KW-0865">Zymogen</keyword>
<feature type="compositionally biased region" description="Pro residues" evidence="15">
    <location>
        <begin position="299"/>
        <end position="319"/>
    </location>
</feature>
<keyword evidence="4" id="KW-0677">Repeat</keyword>
<comment type="cofactor">
    <cofactor evidence="12">
        <name>Zn(2+)</name>
        <dbReference type="ChEBI" id="CHEBI:29105"/>
    </cofactor>
    <text evidence="12">Binds 2 Zn(2+) ions per subunit.</text>
</comment>
<feature type="modified residue" description="Phosphotyrosine; by PKDCC" evidence="13">
    <location>
        <position position="408"/>
    </location>
</feature>
<keyword evidence="7 12" id="KW-0106">Calcium</keyword>
<dbReference type="InterPro" id="IPR024079">
    <property type="entry name" value="MetalloPept_cat_dom_sf"/>
</dbReference>
<feature type="binding site" evidence="11">
    <location>
        <position position="236"/>
    </location>
    <ligand>
        <name>Zn(2+)</name>
        <dbReference type="ChEBI" id="CHEBI:29105"/>
        <label>2</label>
        <note>catalytic</note>
    </ligand>
</feature>
<dbReference type="PIRSF" id="PIRSF001191">
    <property type="entry name" value="Peptidase_M10A_matrix"/>
    <property type="match status" value="1"/>
</dbReference>
<dbReference type="Ensembl" id="ENSAMXT00005039766.1">
    <property type="protein sequence ID" value="ENSAMXP00005036483.1"/>
    <property type="gene ID" value="ENSAMXG00005017415.1"/>
</dbReference>
<feature type="domain" description="Peptidase metallopeptidase" evidence="18">
    <location>
        <begin position="112"/>
        <end position="284"/>
    </location>
</feature>
<evidence type="ECO:0000256" key="17">
    <source>
        <dbReference type="SAM" id="SignalP"/>
    </source>
</evidence>
<dbReference type="InterPro" id="IPR033739">
    <property type="entry name" value="M10A_MMP"/>
</dbReference>
<feature type="binding site" evidence="12">
    <location>
        <position position="215"/>
    </location>
    <ligand>
        <name>Ca(2+)</name>
        <dbReference type="ChEBI" id="CHEBI:29108"/>
        <label>1</label>
    </ligand>
</feature>
<evidence type="ECO:0000256" key="3">
    <source>
        <dbReference type="ARBA" id="ARBA00022723"/>
    </source>
</evidence>
<dbReference type="Pfam" id="PF00045">
    <property type="entry name" value="Hemopexin"/>
    <property type="match status" value="3"/>
</dbReference>
<dbReference type="InterPro" id="IPR002477">
    <property type="entry name" value="Peptidoglycan-bd-like"/>
</dbReference>
<keyword evidence="17" id="KW-0732">Signal</keyword>
<feature type="binding site" description="in inhibited form" evidence="12">
    <location>
        <position position="84"/>
    </location>
    <ligand>
        <name>Zn(2+)</name>
        <dbReference type="ChEBI" id="CHEBI:29105"/>
        <label>2</label>
        <note>catalytic</note>
    </ligand>
</feature>
<evidence type="ECO:0000313" key="21">
    <source>
        <dbReference type="Proteomes" id="UP000694621"/>
    </source>
</evidence>
<feature type="binding site" evidence="12">
    <location>
        <position position="480"/>
    </location>
    <ligand>
        <name>Ca(2+)</name>
        <dbReference type="ChEBI" id="CHEBI:29108"/>
        <label>5</label>
    </ligand>
</feature>
<dbReference type="GO" id="GO:0008270">
    <property type="term" value="F:zinc ion binding"/>
    <property type="evidence" value="ECO:0007669"/>
    <property type="project" value="InterPro"/>
</dbReference>
<feature type="binding site" evidence="12">
    <location>
        <position position="217"/>
    </location>
    <ligand>
        <name>Ca(2+)</name>
        <dbReference type="ChEBI" id="CHEBI:29108"/>
        <label>1</label>
    </ligand>
</feature>
<feature type="signal peptide" evidence="17">
    <location>
        <begin position="1"/>
        <end position="16"/>
    </location>
</feature>
<feature type="binding site" evidence="12">
    <location>
        <position position="202"/>
    </location>
    <ligand>
        <name>Zn(2+)</name>
        <dbReference type="ChEBI" id="CHEBI:29105"/>
        <label>1</label>
    </ligand>
</feature>
<feature type="repeat" description="Hemopexin" evidence="14">
    <location>
        <begin position="374"/>
        <end position="419"/>
    </location>
</feature>
<gene>
    <name evidence="19" type="primary">MMP25</name>
    <name evidence="19" type="ORF">AMEX_G22369</name>
</gene>
<feature type="chain" id="PRO_5044669434" evidence="17">
    <location>
        <begin position="17"/>
        <end position="578"/>
    </location>
</feature>
<dbReference type="InterPro" id="IPR000585">
    <property type="entry name" value="Hemopexin-like_dom"/>
</dbReference>
<keyword evidence="16" id="KW-0472">Membrane</keyword>
<feature type="binding site" evidence="12">
    <location>
        <position position="177"/>
    </location>
    <ligand>
        <name>Ca(2+)</name>
        <dbReference type="ChEBI" id="CHEBI:29108"/>
        <label>2</label>
    </ligand>
</feature>
<comment type="similarity">
    <text evidence="1">Belongs to the peptidase M10A family.</text>
</comment>
<proteinExistence type="inferred from homology"/>
<dbReference type="AlphaFoldDB" id="A0A8B9KKK2"/>
<dbReference type="InterPro" id="IPR021190">
    <property type="entry name" value="Pept_M10A"/>
</dbReference>
<evidence type="ECO:0000256" key="8">
    <source>
        <dbReference type="ARBA" id="ARBA00023049"/>
    </source>
</evidence>
<reference evidence="19 22" key="1">
    <citation type="submission" date="2021-07" db="EMBL/GenBank/DDBJ databases">
        <authorList>
            <person name="Imarazene B."/>
            <person name="Zahm M."/>
            <person name="Klopp C."/>
            <person name="Cabau C."/>
            <person name="Beille S."/>
            <person name="Jouanno E."/>
            <person name="Castinel A."/>
            <person name="Lluch J."/>
            <person name="Gil L."/>
            <person name="Kuchtly C."/>
            <person name="Lopez Roques C."/>
            <person name="Donnadieu C."/>
            <person name="Parrinello H."/>
            <person name="Journot L."/>
            <person name="Du K."/>
            <person name="Schartl M."/>
            <person name="Retaux S."/>
            <person name="Guiguen Y."/>
        </authorList>
    </citation>
    <scope>NUCLEOTIDE SEQUENCE [LARGE SCALE GENOMIC DNA]</scope>
    <source>
        <strain evidence="19">Pach_M1</strain>
        <tissue evidence="19">Testis</tissue>
    </source>
</reference>
<dbReference type="PANTHER" id="PTHR10201:SF287">
    <property type="entry name" value="MATRIX METALLOPEPTIDASE 25B-RELATED"/>
    <property type="match status" value="1"/>
</dbReference>
<keyword evidence="8" id="KW-0482">Metalloprotease</keyword>
<keyword evidence="16" id="KW-1133">Transmembrane helix</keyword>
<feature type="binding site" evidence="12">
    <location>
        <position position="478"/>
    </location>
    <ligand>
        <name>Ca(2+)</name>
        <dbReference type="ChEBI" id="CHEBI:29108"/>
        <label>4</label>
    </ligand>
</feature>
<feature type="region of interest" description="Disordered" evidence="15">
    <location>
        <begin position="286"/>
        <end position="320"/>
    </location>
</feature>
<evidence type="ECO:0000256" key="16">
    <source>
        <dbReference type="SAM" id="Phobius"/>
    </source>
</evidence>
<dbReference type="GO" id="GO:0004222">
    <property type="term" value="F:metalloendopeptidase activity"/>
    <property type="evidence" value="ECO:0007669"/>
    <property type="project" value="InterPro"/>
</dbReference>
<dbReference type="GO" id="GO:0006508">
    <property type="term" value="P:proteolysis"/>
    <property type="evidence" value="ECO:0007669"/>
    <property type="project" value="UniProtKB-KW"/>
</dbReference>
<dbReference type="SUPFAM" id="SSF55486">
    <property type="entry name" value="Metalloproteases ('zincins'), catalytic domain"/>
    <property type="match status" value="1"/>
</dbReference>
<feature type="binding site" evidence="12">
    <location>
        <position position="189"/>
    </location>
    <ligand>
        <name>Zn(2+)</name>
        <dbReference type="ChEBI" id="CHEBI:29105"/>
        <label>1</label>
    </ligand>
</feature>
<accession>A0A8B9KKK2</accession>
<dbReference type="InterPro" id="IPR006026">
    <property type="entry name" value="Peptidase_Metallo"/>
</dbReference>
<evidence type="ECO:0000256" key="6">
    <source>
        <dbReference type="ARBA" id="ARBA00022833"/>
    </source>
</evidence>
<feature type="binding site" evidence="12">
    <location>
        <position position="380"/>
    </location>
    <ligand>
        <name>Ca(2+)</name>
        <dbReference type="ChEBI" id="CHEBI:29108"/>
        <label>5</label>
    </ligand>
</feature>
<dbReference type="SUPFAM" id="SSF47090">
    <property type="entry name" value="PGBD-like"/>
    <property type="match status" value="1"/>
</dbReference>
<evidence type="ECO:0000256" key="10">
    <source>
        <dbReference type="PIRSR" id="PIRSR001191-1"/>
    </source>
</evidence>
<evidence type="ECO:0000256" key="2">
    <source>
        <dbReference type="ARBA" id="ARBA00022670"/>
    </source>
</evidence>
<dbReference type="Pfam" id="PF00413">
    <property type="entry name" value="Peptidase_M10"/>
    <property type="match status" value="1"/>
</dbReference>
<dbReference type="SUPFAM" id="SSF50923">
    <property type="entry name" value="Hemopexin-like domain"/>
    <property type="match status" value="1"/>
</dbReference>
<dbReference type="InterPro" id="IPR036365">
    <property type="entry name" value="PGBD-like_sf"/>
</dbReference>
<name>A0A8B9KKK2_ASTMX</name>
<comment type="cofactor">
    <cofactor evidence="12">
        <name>Ca(2+)</name>
        <dbReference type="ChEBI" id="CHEBI:29108"/>
    </cofactor>
    <text evidence="12">Can bind about 5 Ca(2+) ions per subunit.</text>
</comment>
<evidence type="ECO:0000313" key="20">
    <source>
        <dbReference type="Ensembl" id="ENSAMXP00005036483.1"/>
    </source>
</evidence>
<evidence type="ECO:0000256" key="12">
    <source>
        <dbReference type="PIRSR" id="PIRSR621190-2"/>
    </source>
</evidence>
<feature type="binding site" evidence="12">
    <location>
        <position position="210"/>
    </location>
    <ligand>
        <name>Ca(2+)</name>
        <dbReference type="ChEBI" id="CHEBI:29108"/>
        <label>2</label>
    </ligand>
</feature>
<evidence type="ECO:0000256" key="1">
    <source>
        <dbReference type="ARBA" id="ARBA00010370"/>
    </source>
</evidence>
<evidence type="ECO:0000256" key="9">
    <source>
        <dbReference type="ARBA" id="ARBA00023145"/>
    </source>
</evidence>
<evidence type="ECO:0000256" key="4">
    <source>
        <dbReference type="ARBA" id="ARBA00022737"/>
    </source>
</evidence>
<dbReference type="SMART" id="SM00120">
    <property type="entry name" value="HX"/>
    <property type="match status" value="4"/>
</dbReference>
<feature type="active site" evidence="10">
    <location>
        <position position="237"/>
    </location>
</feature>
<feature type="binding site" evidence="11">
    <location>
        <position position="246"/>
    </location>
    <ligand>
        <name>Zn(2+)</name>
        <dbReference type="ChEBI" id="CHEBI:29105"/>
        <label>2</label>
        <note>catalytic</note>
    </ligand>
</feature>
<dbReference type="GO" id="GO:0005615">
    <property type="term" value="C:extracellular space"/>
    <property type="evidence" value="ECO:0007669"/>
    <property type="project" value="TreeGrafter"/>
</dbReference>
<feature type="binding site" evidence="12">
    <location>
        <position position="214"/>
    </location>
    <ligand>
        <name>Ca(2+)</name>
        <dbReference type="ChEBI" id="CHEBI:29108"/>
        <label>3</label>
    </ligand>
</feature>
<feature type="binding site" evidence="12">
    <location>
        <position position="195"/>
    </location>
    <ligand>
        <name>Ca(2+)</name>
        <dbReference type="ChEBI" id="CHEBI:29108"/>
        <label>3</label>
    </ligand>
</feature>
<dbReference type="InterPro" id="IPR001818">
    <property type="entry name" value="Pept_M10_metallopeptidase"/>
</dbReference>
<dbReference type="EMBL" id="JAICCE010000019">
    <property type="protein sequence ID" value="KAG9264130.1"/>
    <property type="molecule type" value="Genomic_DNA"/>
</dbReference>
<feature type="binding site" evidence="12">
    <location>
        <position position="187"/>
    </location>
    <ligand>
        <name>Zn(2+)</name>
        <dbReference type="ChEBI" id="CHEBI:29105"/>
        <label>1</label>
    </ligand>
</feature>
<dbReference type="SMART" id="SM00235">
    <property type="entry name" value="ZnMc"/>
    <property type="match status" value="1"/>
</dbReference>
<evidence type="ECO:0000256" key="7">
    <source>
        <dbReference type="ARBA" id="ARBA00022837"/>
    </source>
</evidence>
<dbReference type="InterPro" id="IPR036375">
    <property type="entry name" value="Hemopexin-like_dom_sf"/>
</dbReference>
<dbReference type="Gene3D" id="3.40.390.10">
    <property type="entry name" value="Collagenase (Catalytic Domain)"/>
    <property type="match status" value="1"/>
</dbReference>
<dbReference type="PROSITE" id="PS51642">
    <property type="entry name" value="HEMOPEXIN_2"/>
    <property type="match status" value="3"/>
</dbReference>